<dbReference type="Pfam" id="PF07045">
    <property type="entry name" value="DUF1330"/>
    <property type="match status" value="1"/>
</dbReference>
<dbReference type="SUPFAM" id="SSF54909">
    <property type="entry name" value="Dimeric alpha+beta barrel"/>
    <property type="match status" value="1"/>
</dbReference>
<dbReference type="RefSeq" id="WP_074735470.1">
    <property type="nucleotide sequence ID" value="NZ_FNNP01000001.1"/>
</dbReference>
<dbReference type="PANTHER" id="PTHR41521:SF4">
    <property type="entry name" value="BLR0684 PROTEIN"/>
    <property type="match status" value="1"/>
</dbReference>
<dbReference type="Gene3D" id="3.30.70.100">
    <property type="match status" value="1"/>
</dbReference>
<dbReference type="InterPro" id="IPR011008">
    <property type="entry name" value="Dimeric_a/b-barrel"/>
</dbReference>
<accession>A0A1H2V5B3</accession>
<dbReference type="EMBL" id="FNNP01000001">
    <property type="protein sequence ID" value="SDW63430.1"/>
    <property type="molecule type" value="Genomic_DNA"/>
</dbReference>
<dbReference type="InterPro" id="IPR010753">
    <property type="entry name" value="DUF1330"/>
</dbReference>
<feature type="domain" description="DUF1330" evidence="1">
    <location>
        <begin position="3"/>
        <end position="96"/>
    </location>
</feature>
<dbReference type="AlphaFoldDB" id="A0A1H2V5B3"/>
<evidence type="ECO:0000313" key="3">
    <source>
        <dbReference type="Proteomes" id="UP000183400"/>
    </source>
</evidence>
<dbReference type="Proteomes" id="UP000183400">
    <property type="component" value="Unassembled WGS sequence"/>
</dbReference>
<evidence type="ECO:0000313" key="2">
    <source>
        <dbReference type="EMBL" id="SDW63430.1"/>
    </source>
</evidence>
<keyword evidence="3" id="KW-1185">Reference proteome</keyword>
<reference evidence="3" key="1">
    <citation type="submission" date="2016-10" db="EMBL/GenBank/DDBJ databases">
        <authorList>
            <person name="Varghese N."/>
            <person name="Submissions S."/>
        </authorList>
    </citation>
    <scope>NUCLEOTIDE SEQUENCE [LARGE SCALE GENOMIC DNA]</scope>
    <source>
        <strain evidence="3">DSM 27839</strain>
    </source>
</reference>
<dbReference type="STRING" id="985054.SAMN05444358_1011364"/>
<gene>
    <name evidence="2" type="ORF">SAMN05444358_1011364</name>
</gene>
<dbReference type="PANTHER" id="PTHR41521">
    <property type="match status" value="1"/>
</dbReference>
<organism evidence="2 3">
    <name type="scientific">Ruegeria halocynthiae</name>
    <dbReference type="NCBI Taxonomy" id="985054"/>
    <lineage>
        <taxon>Bacteria</taxon>
        <taxon>Pseudomonadati</taxon>
        <taxon>Pseudomonadota</taxon>
        <taxon>Alphaproteobacteria</taxon>
        <taxon>Rhodobacterales</taxon>
        <taxon>Roseobacteraceae</taxon>
        <taxon>Ruegeria</taxon>
    </lineage>
</organism>
<proteinExistence type="predicted"/>
<name>A0A1H2V5B3_9RHOB</name>
<dbReference type="OrthoDB" id="9806380at2"/>
<sequence length="96" mass="10837">MAAYFIAQISIHDPDGYQKYLEGFMPIFDRYGGRLLTVSSKPIEVIEGNWAEDGIVLMEFPDIAAAKAWKDDPDYLKLAKIRQRTAKANMVLVEGL</sequence>
<protein>
    <submittedName>
        <fullName evidence="2">Uncharacterized conserved protein, DUF1330 family</fullName>
    </submittedName>
</protein>
<evidence type="ECO:0000259" key="1">
    <source>
        <dbReference type="Pfam" id="PF07045"/>
    </source>
</evidence>